<dbReference type="PANTHER" id="PTHR44858:SF1">
    <property type="entry name" value="UDP-N-ACETYLGLUCOSAMINE--PEPTIDE N-ACETYLGLUCOSAMINYLTRANSFERASE SPINDLY-RELATED"/>
    <property type="match status" value="1"/>
</dbReference>
<accession>A0ABQ1UWW1</accession>
<keyword evidence="2" id="KW-0677">Repeat</keyword>
<dbReference type="InterPro" id="IPR026444">
    <property type="entry name" value="Secre_tail"/>
</dbReference>
<dbReference type="RefSeq" id="WP_163396320.1">
    <property type="nucleotide sequence ID" value="NZ_BMKP01000012.1"/>
</dbReference>
<feature type="repeat" description="TPR" evidence="4">
    <location>
        <begin position="334"/>
        <end position="367"/>
    </location>
</feature>
<keyword evidence="3 4" id="KW-0802">TPR repeat</keyword>
<dbReference type="PROSITE" id="PS50005">
    <property type="entry name" value="TPR"/>
    <property type="match status" value="2"/>
</dbReference>
<sequence length="467" mass="54036">MHTKILVLLFFPVLLYAQSNKETANKVTRYFYDDKVTSVEIWYGSDKKRDSMKTYHSNGKLNEVFYYDEKGLKNSNCYQYDMQGEKRVTWDFLHGILVSRTDHKLPFNKDSEETMKKILERLAKLNVKTNYNPDKIVDIAKRGNLRARLGNISLAIEDLKRVEFLMDKISKKATIIPDSVKTKREKFKSNIYDLLGNLYMSFEMENHAFHYFNKAMVSAPNDYRILYNFANCLQNRKQNDLALYYLEKIIKEKPEHGHARWGIAKLYSDLGQYEKAMENINVAFTKEKTIIEHSSGYGGRDLKTTRGLLYHKLGDSEKGIKDLKGVLEMDKKNTYALKNLGIIYLDQKKYKEACELFQKAKELNYSLIFNENDLDSLLESACNNIVPDEIFQKKKPFVFPNPAVSSISVENFSTQKFSYALFDFESNPVLNGNTTNGTIDVSSLASGFYILKVSSEAVTETFKLIKQ</sequence>
<gene>
    <name evidence="6" type="ORF">GCM10011518_40590</name>
</gene>
<keyword evidence="1" id="KW-0732">Signal</keyword>
<evidence type="ECO:0000256" key="2">
    <source>
        <dbReference type="ARBA" id="ARBA00022737"/>
    </source>
</evidence>
<feature type="domain" description="Secretion system C-terminal sorting" evidence="5">
    <location>
        <begin position="398"/>
        <end position="465"/>
    </location>
</feature>
<dbReference type="SUPFAM" id="SSF48452">
    <property type="entry name" value="TPR-like"/>
    <property type="match status" value="1"/>
</dbReference>
<dbReference type="PANTHER" id="PTHR44858">
    <property type="entry name" value="TETRATRICOPEPTIDE REPEAT PROTEIN 6"/>
    <property type="match status" value="1"/>
</dbReference>
<evidence type="ECO:0000256" key="1">
    <source>
        <dbReference type="ARBA" id="ARBA00022729"/>
    </source>
</evidence>
<dbReference type="EMBL" id="BMKP01000012">
    <property type="protein sequence ID" value="GGF27135.1"/>
    <property type="molecule type" value="Genomic_DNA"/>
</dbReference>
<dbReference type="NCBIfam" id="TIGR04183">
    <property type="entry name" value="Por_Secre_tail"/>
    <property type="match status" value="1"/>
</dbReference>
<evidence type="ECO:0000259" key="5">
    <source>
        <dbReference type="Pfam" id="PF18962"/>
    </source>
</evidence>
<dbReference type="Pfam" id="PF13181">
    <property type="entry name" value="TPR_8"/>
    <property type="match status" value="1"/>
</dbReference>
<name>A0ABQ1UWW1_9FLAO</name>
<dbReference type="Proteomes" id="UP000655016">
    <property type="component" value="Unassembled WGS sequence"/>
</dbReference>
<dbReference type="InterPro" id="IPR019734">
    <property type="entry name" value="TPR_rpt"/>
</dbReference>
<evidence type="ECO:0000256" key="3">
    <source>
        <dbReference type="ARBA" id="ARBA00022803"/>
    </source>
</evidence>
<dbReference type="Pfam" id="PF18962">
    <property type="entry name" value="Por_Secre_tail"/>
    <property type="match status" value="1"/>
</dbReference>
<dbReference type="InterPro" id="IPR011990">
    <property type="entry name" value="TPR-like_helical_dom_sf"/>
</dbReference>
<dbReference type="Pfam" id="PF14559">
    <property type="entry name" value="TPR_19"/>
    <property type="match status" value="1"/>
</dbReference>
<proteinExistence type="predicted"/>
<feature type="repeat" description="TPR" evidence="4">
    <location>
        <begin position="189"/>
        <end position="222"/>
    </location>
</feature>
<dbReference type="Pfam" id="PF07719">
    <property type="entry name" value="TPR_2"/>
    <property type="match status" value="1"/>
</dbReference>
<organism evidence="6 7">
    <name type="scientific">Flavobacterium limi</name>
    <dbReference type="NCBI Taxonomy" id="2045105"/>
    <lineage>
        <taxon>Bacteria</taxon>
        <taxon>Pseudomonadati</taxon>
        <taxon>Bacteroidota</taxon>
        <taxon>Flavobacteriia</taxon>
        <taxon>Flavobacteriales</taxon>
        <taxon>Flavobacteriaceae</taxon>
        <taxon>Flavobacterium</taxon>
    </lineage>
</organism>
<dbReference type="Gene3D" id="1.25.40.10">
    <property type="entry name" value="Tetratricopeptide repeat domain"/>
    <property type="match status" value="2"/>
</dbReference>
<dbReference type="InterPro" id="IPR013105">
    <property type="entry name" value="TPR_2"/>
</dbReference>
<reference evidence="7" key="1">
    <citation type="journal article" date="2019" name="Int. J. Syst. Evol. Microbiol.">
        <title>The Global Catalogue of Microorganisms (GCM) 10K type strain sequencing project: providing services to taxonomists for standard genome sequencing and annotation.</title>
        <authorList>
            <consortium name="The Broad Institute Genomics Platform"/>
            <consortium name="The Broad Institute Genome Sequencing Center for Infectious Disease"/>
            <person name="Wu L."/>
            <person name="Ma J."/>
        </authorList>
    </citation>
    <scope>NUCLEOTIDE SEQUENCE [LARGE SCALE GENOMIC DNA]</scope>
    <source>
        <strain evidence="7">CGMCC 1.16060</strain>
    </source>
</reference>
<comment type="caution">
    <text evidence="6">The sequence shown here is derived from an EMBL/GenBank/DDBJ whole genome shotgun (WGS) entry which is preliminary data.</text>
</comment>
<dbReference type="InterPro" id="IPR050498">
    <property type="entry name" value="Ycf3"/>
</dbReference>
<dbReference type="SMART" id="SM00028">
    <property type="entry name" value="TPR"/>
    <property type="match status" value="6"/>
</dbReference>
<evidence type="ECO:0000313" key="7">
    <source>
        <dbReference type="Proteomes" id="UP000655016"/>
    </source>
</evidence>
<evidence type="ECO:0000313" key="6">
    <source>
        <dbReference type="EMBL" id="GGF27135.1"/>
    </source>
</evidence>
<protein>
    <recommendedName>
        <fullName evidence="5">Secretion system C-terminal sorting domain-containing protein</fullName>
    </recommendedName>
</protein>
<keyword evidence="7" id="KW-1185">Reference proteome</keyword>
<evidence type="ECO:0000256" key="4">
    <source>
        <dbReference type="PROSITE-ProRule" id="PRU00339"/>
    </source>
</evidence>